<reference evidence="3 4" key="1">
    <citation type="submission" date="2018-10" db="EMBL/GenBank/DDBJ databases">
        <authorList>
            <person name="Criscuolo A."/>
        </authorList>
    </citation>
    <scope>NUCLEOTIDE SEQUENCE [LARGE SCALE GENOMIC DNA]</scope>
    <source>
        <strain evidence="3">DnA1</strain>
    </source>
</reference>
<dbReference type="EMBL" id="UWPJ01000009">
    <property type="protein sequence ID" value="VCU68972.1"/>
    <property type="molecule type" value="Genomic_DNA"/>
</dbReference>
<dbReference type="SUPFAM" id="SSF51905">
    <property type="entry name" value="FAD/NAD(P)-binding domain"/>
    <property type="match status" value="1"/>
</dbReference>
<dbReference type="RefSeq" id="WP_124078336.1">
    <property type="nucleotide sequence ID" value="NZ_UWPJ01000009.1"/>
</dbReference>
<dbReference type="EC" id="1.14.13.127" evidence="3"/>
<dbReference type="Pfam" id="PF01494">
    <property type="entry name" value="FAD_binding_3"/>
    <property type="match status" value="1"/>
</dbReference>
<dbReference type="Gene3D" id="3.50.50.60">
    <property type="entry name" value="FAD/NAD(P)-binding domain"/>
    <property type="match status" value="1"/>
</dbReference>
<gene>
    <name evidence="3" type="primary">mhpA_2</name>
    <name evidence="3" type="ORF">PIGHUM_01031</name>
</gene>
<dbReference type="AlphaFoldDB" id="A0A3P4AYX8"/>
<proteinExistence type="predicted"/>
<evidence type="ECO:0000256" key="1">
    <source>
        <dbReference type="ARBA" id="ARBA00023002"/>
    </source>
</evidence>
<dbReference type="GO" id="GO:0071949">
    <property type="term" value="F:FAD binding"/>
    <property type="evidence" value="ECO:0007669"/>
    <property type="project" value="InterPro"/>
</dbReference>
<keyword evidence="4" id="KW-1185">Reference proteome</keyword>
<dbReference type="GO" id="GO:0008688">
    <property type="term" value="F:3-(3-hydroxyphenyl)propionate hydroxylase activity"/>
    <property type="evidence" value="ECO:0007669"/>
    <property type="project" value="UniProtKB-EC"/>
</dbReference>
<dbReference type="Gene3D" id="3.30.70.2450">
    <property type="match status" value="1"/>
</dbReference>
<dbReference type="Proteomes" id="UP000277294">
    <property type="component" value="Unassembled WGS sequence"/>
</dbReference>
<organism evidence="3 4">
    <name type="scientific">Pigmentiphaga humi</name>
    <dbReference type="NCBI Taxonomy" id="2478468"/>
    <lineage>
        <taxon>Bacteria</taxon>
        <taxon>Pseudomonadati</taxon>
        <taxon>Pseudomonadota</taxon>
        <taxon>Betaproteobacteria</taxon>
        <taxon>Burkholderiales</taxon>
        <taxon>Alcaligenaceae</taxon>
        <taxon>Pigmentiphaga</taxon>
    </lineage>
</organism>
<evidence type="ECO:0000259" key="2">
    <source>
        <dbReference type="Pfam" id="PF01494"/>
    </source>
</evidence>
<dbReference type="InterPro" id="IPR036188">
    <property type="entry name" value="FAD/NAD-bd_sf"/>
</dbReference>
<dbReference type="NCBIfam" id="NF004829">
    <property type="entry name" value="PRK06183.1-3"/>
    <property type="match status" value="1"/>
</dbReference>
<sequence>MRSTHAQDAGRTRHAPDTFYDVAIVGFGPAGAVAAGLLGGMGLKVHVCDRQREVYDKPRAIAVDHEIMRVFQQLGLVERIAGYVEPFTPSEYFGVDGRLIKRLTMVEPPYPLGYTPSNVFTQPPVERILREHVQALPDVCVELGAALRSLEQDDAGVTLALDHDDGRRSKVRARYLVGCDGASSTVRDLVGIALEDLEFDEPWLVVDVLANERGLAKLPRTSVQYCEADRPCTLVIGPGNHRRWEISLRPGEDPQAATRPEETWKLLSRWLTPDDGELWRQASYRFHALVAGQWRKERVFIAGDAAHQQPPFLGQGMCQGVRDVANLSWKLASVLRGEAGGKRAEALLDSYGVERKQHVRTLTGRIKAIGAVICERDEARARERDARLLEECGGIVRDTPRQDVIPPLELGLLAPDASSARGTIFPQPWIRRAGGAAVRLDHHAGDGWWLVLAADYGGDAPPLPHAPQLALLRLGRDLEETEGVCAAWFARHQCAAAVVRPDRYVYGTAATAQELDALLETLRNKLH</sequence>
<protein>
    <submittedName>
        <fullName evidence="3">3-(3-hydroxy-phenyl)propionate/3-hydroxycinnamic acid hydroxylase</fullName>
        <ecNumber evidence="3">1.14.13.127</ecNumber>
    </submittedName>
</protein>
<dbReference type="OrthoDB" id="3443359at2"/>
<dbReference type="InterPro" id="IPR050631">
    <property type="entry name" value="PheA/TfdB_FAD_monoxygenase"/>
</dbReference>
<evidence type="ECO:0000313" key="3">
    <source>
        <dbReference type="EMBL" id="VCU68972.1"/>
    </source>
</evidence>
<keyword evidence="1 3" id="KW-0560">Oxidoreductase</keyword>
<name>A0A3P4AYX8_9BURK</name>
<dbReference type="GO" id="GO:0019622">
    <property type="term" value="P:3-(3-hydroxy)phenylpropionate catabolic process"/>
    <property type="evidence" value="ECO:0007669"/>
    <property type="project" value="TreeGrafter"/>
</dbReference>
<accession>A0A3P4AYX8</accession>
<evidence type="ECO:0000313" key="4">
    <source>
        <dbReference type="Proteomes" id="UP000277294"/>
    </source>
</evidence>
<dbReference type="PANTHER" id="PTHR43476:SF3">
    <property type="entry name" value="FAD-BINDING MONOOXYGENASE"/>
    <property type="match status" value="1"/>
</dbReference>
<dbReference type="PANTHER" id="PTHR43476">
    <property type="entry name" value="3-(3-HYDROXY-PHENYL)PROPIONATE/3-HYDROXYCINNAMIC ACID HYDROXYLASE"/>
    <property type="match status" value="1"/>
</dbReference>
<feature type="domain" description="FAD-binding" evidence="2">
    <location>
        <begin position="20"/>
        <end position="363"/>
    </location>
</feature>
<dbReference type="PRINTS" id="PR00420">
    <property type="entry name" value="RNGMNOXGNASE"/>
</dbReference>
<dbReference type="InterPro" id="IPR002938">
    <property type="entry name" value="FAD-bd"/>
</dbReference>